<gene>
    <name evidence="2" type="primary">phnD</name>
    <name evidence="2" type="ORF">ACFQE6_08985</name>
</gene>
<dbReference type="InterPro" id="IPR005770">
    <property type="entry name" value="PhnD"/>
</dbReference>
<dbReference type="NCBIfam" id="TIGR01098">
    <property type="entry name" value="3A0109s03R"/>
    <property type="match status" value="1"/>
</dbReference>
<protein>
    <submittedName>
        <fullName evidence="2">Phosphate/phosphite/phosphonate ABC transporter substrate-binding protein</fullName>
    </submittedName>
</protein>
<name>A0ABD5SP17_9EURY</name>
<organism evidence="2 3">
    <name type="scientific">Natrinema soli</name>
    <dbReference type="NCBI Taxonomy" id="1930624"/>
    <lineage>
        <taxon>Archaea</taxon>
        <taxon>Methanobacteriati</taxon>
        <taxon>Methanobacteriota</taxon>
        <taxon>Stenosarchaea group</taxon>
        <taxon>Halobacteria</taxon>
        <taxon>Halobacteriales</taxon>
        <taxon>Natrialbaceae</taxon>
        <taxon>Natrinema</taxon>
    </lineage>
</organism>
<dbReference type="PANTHER" id="PTHR35841">
    <property type="entry name" value="PHOSPHONATES-BINDING PERIPLASMIC PROTEIN"/>
    <property type="match status" value="1"/>
</dbReference>
<reference evidence="2 3" key="1">
    <citation type="journal article" date="2019" name="Int. J. Syst. Evol. Microbiol.">
        <title>The Global Catalogue of Microorganisms (GCM) 10K type strain sequencing project: providing services to taxonomists for standard genome sequencing and annotation.</title>
        <authorList>
            <consortium name="The Broad Institute Genomics Platform"/>
            <consortium name="The Broad Institute Genome Sequencing Center for Infectious Disease"/>
            <person name="Wu L."/>
            <person name="Ma J."/>
        </authorList>
    </citation>
    <scope>NUCLEOTIDE SEQUENCE [LARGE SCALE GENOMIC DNA]</scope>
    <source>
        <strain evidence="2 3">LMG 29247</strain>
    </source>
</reference>
<dbReference type="AlphaFoldDB" id="A0ABD5SP17"/>
<sequence>MTTARTRRAVLGSVGSGLVGGCLQSGQRSPTLTMGVIPDVDPDTAIEQNTELATYLESELDMTVDLRTTTDYAGLVQAMTAEQVDLGYFGGVSYILAHHRANATPIVVGSKSGTIDWHSVLIAHESTAVTSMEDVKRTADSLDLVFGDPLSTSGTVMPTYYLRRRHDLLPDRAFKSLTHVGAHDAVAETVTGGNSDIGELNARIYDRLVETSSDDGTITEVWRTPGFADYPWAVNDSLGEGTVSGISDAFISLDENGRDGILGQQNVDKYVTTGHEDFEALGDAVRMMGLLNDDKN</sequence>
<dbReference type="EMBL" id="JBHSWV010000132">
    <property type="protein sequence ID" value="MFC6765131.1"/>
    <property type="molecule type" value="Genomic_DNA"/>
</dbReference>
<dbReference type="Proteomes" id="UP001596383">
    <property type="component" value="Unassembled WGS sequence"/>
</dbReference>
<accession>A0ABD5SP17</accession>
<dbReference type="Pfam" id="PF12974">
    <property type="entry name" value="Phosphonate-bd"/>
    <property type="match status" value="1"/>
</dbReference>
<dbReference type="SUPFAM" id="SSF53850">
    <property type="entry name" value="Periplasmic binding protein-like II"/>
    <property type="match status" value="1"/>
</dbReference>
<keyword evidence="1" id="KW-0732">Signal</keyword>
<evidence type="ECO:0000256" key="1">
    <source>
        <dbReference type="ARBA" id="ARBA00022729"/>
    </source>
</evidence>
<dbReference type="PROSITE" id="PS51257">
    <property type="entry name" value="PROKAR_LIPOPROTEIN"/>
    <property type="match status" value="1"/>
</dbReference>
<dbReference type="Gene3D" id="3.40.190.10">
    <property type="entry name" value="Periplasmic binding protein-like II"/>
    <property type="match status" value="2"/>
</dbReference>
<dbReference type="PANTHER" id="PTHR35841:SF1">
    <property type="entry name" value="PHOSPHONATES-BINDING PERIPLASMIC PROTEIN"/>
    <property type="match status" value="1"/>
</dbReference>
<dbReference type="RefSeq" id="WP_273738165.1">
    <property type="nucleotide sequence ID" value="NZ_JAQIVI010000132.1"/>
</dbReference>
<keyword evidence="3" id="KW-1185">Reference proteome</keyword>
<proteinExistence type="predicted"/>
<evidence type="ECO:0000313" key="3">
    <source>
        <dbReference type="Proteomes" id="UP001596383"/>
    </source>
</evidence>
<evidence type="ECO:0000313" key="2">
    <source>
        <dbReference type="EMBL" id="MFC6765131.1"/>
    </source>
</evidence>
<comment type="caution">
    <text evidence="2">The sequence shown here is derived from an EMBL/GenBank/DDBJ whole genome shotgun (WGS) entry which is preliminary data.</text>
</comment>